<feature type="transmembrane region" description="Helical" evidence="6">
    <location>
        <begin position="45"/>
        <end position="67"/>
    </location>
</feature>
<keyword evidence="3 6" id="KW-0812">Transmembrane</keyword>
<dbReference type="PANTHER" id="PTHR43483">
    <property type="entry name" value="MEMBRANE TRANSPORTER PROTEIN HI_0806-RELATED"/>
    <property type="match status" value="1"/>
</dbReference>
<evidence type="ECO:0000256" key="2">
    <source>
        <dbReference type="ARBA" id="ARBA00009142"/>
    </source>
</evidence>
<feature type="transmembrane region" description="Helical" evidence="6">
    <location>
        <begin position="211"/>
        <end position="230"/>
    </location>
</feature>
<reference evidence="8" key="1">
    <citation type="journal article" date="2019" name="Int. J. Syst. Evol. Microbiol.">
        <title>The Global Catalogue of Microorganisms (GCM) 10K type strain sequencing project: providing services to taxonomists for standard genome sequencing and annotation.</title>
        <authorList>
            <consortium name="The Broad Institute Genomics Platform"/>
            <consortium name="The Broad Institute Genome Sequencing Center for Infectious Disease"/>
            <person name="Wu L."/>
            <person name="Ma J."/>
        </authorList>
    </citation>
    <scope>NUCLEOTIDE SEQUENCE [LARGE SCALE GENOMIC DNA]</scope>
    <source>
        <strain evidence="8">NBRC 100033</strain>
    </source>
</reference>
<keyword evidence="8" id="KW-1185">Reference proteome</keyword>
<evidence type="ECO:0000256" key="4">
    <source>
        <dbReference type="ARBA" id="ARBA00022989"/>
    </source>
</evidence>
<accession>A0ABQ5ZWD6</accession>
<comment type="subcellular location">
    <subcellularLocation>
        <location evidence="6">Cell membrane</location>
        <topology evidence="6">Multi-pass membrane protein</topology>
    </subcellularLocation>
    <subcellularLocation>
        <location evidence="1">Membrane</location>
        <topology evidence="1">Multi-pass membrane protein</topology>
    </subcellularLocation>
</comment>
<dbReference type="InterPro" id="IPR002781">
    <property type="entry name" value="TM_pro_TauE-like"/>
</dbReference>
<feature type="transmembrane region" description="Helical" evidence="6">
    <location>
        <begin position="79"/>
        <end position="98"/>
    </location>
</feature>
<dbReference type="EMBL" id="BSOR01000016">
    <property type="protein sequence ID" value="GLR63638.1"/>
    <property type="molecule type" value="Genomic_DNA"/>
</dbReference>
<sequence length="261" mass="27256">MVYLTYLVLGAAAGFLAGLFGIGGGLIIVAVLVMAFTALGFSPDVLVHLAVGTSLATIIPTSLSSSLAHHKKQAVKWGWVKFITLGLGVGALIGAWTASLLSGLALQAIIGVFVMLVSIQMVLKFQPKPKEGEPASLVLTTAGGVIGWASTIFGIGGGTLSVPFLIWCNAPMRQAVGTSAALGFPIALFGTLGYLWAGWQHSSLPELATGYIYWPALIGISLASVPFARVGAKLAHFLPELLLKRLFALLLFLVGLKLLLF</sequence>
<name>A0ABQ5ZWD6_9GAMM</name>
<proteinExistence type="inferred from homology"/>
<feature type="transmembrane region" description="Helical" evidence="6">
    <location>
        <begin position="7"/>
        <end position="39"/>
    </location>
</feature>
<gene>
    <name evidence="7" type="ORF">GCM10007878_10730</name>
</gene>
<keyword evidence="5 6" id="KW-0472">Membrane</keyword>
<dbReference type="RefSeq" id="WP_027849963.1">
    <property type="nucleotide sequence ID" value="NZ_BSOR01000016.1"/>
</dbReference>
<keyword evidence="4 6" id="KW-1133">Transmembrane helix</keyword>
<feature type="transmembrane region" description="Helical" evidence="6">
    <location>
        <begin position="175"/>
        <end position="199"/>
    </location>
</feature>
<dbReference type="PANTHER" id="PTHR43483:SF3">
    <property type="entry name" value="MEMBRANE TRANSPORTER PROTEIN HI_0806-RELATED"/>
    <property type="match status" value="1"/>
</dbReference>
<dbReference type="Pfam" id="PF01925">
    <property type="entry name" value="TauE"/>
    <property type="match status" value="1"/>
</dbReference>
<comment type="similarity">
    <text evidence="2 6">Belongs to the 4-toluene sulfonate uptake permease (TSUP) (TC 2.A.102) family.</text>
</comment>
<keyword evidence="6" id="KW-1003">Cell membrane</keyword>
<evidence type="ECO:0000256" key="5">
    <source>
        <dbReference type="ARBA" id="ARBA00023136"/>
    </source>
</evidence>
<evidence type="ECO:0000256" key="1">
    <source>
        <dbReference type="ARBA" id="ARBA00004141"/>
    </source>
</evidence>
<evidence type="ECO:0000256" key="3">
    <source>
        <dbReference type="ARBA" id="ARBA00022692"/>
    </source>
</evidence>
<evidence type="ECO:0000313" key="7">
    <source>
        <dbReference type="EMBL" id="GLR63638.1"/>
    </source>
</evidence>
<protein>
    <recommendedName>
        <fullName evidence="6">Probable membrane transporter protein</fullName>
    </recommendedName>
</protein>
<feature type="transmembrane region" description="Helical" evidence="6">
    <location>
        <begin position="135"/>
        <end position="155"/>
    </location>
</feature>
<comment type="caution">
    <text evidence="7">The sequence shown here is derived from an EMBL/GenBank/DDBJ whole genome shotgun (WGS) entry which is preliminary data.</text>
</comment>
<feature type="transmembrane region" description="Helical" evidence="6">
    <location>
        <begin position="242"/>
        <end position="260"/>
    </location>
</feature>
<evidence type="ECO:0000313" key="8">
    <source>
        <dbReference type="Proteomes" id="UP001156682"/>
    </source>
</evidence>
<organism evidence="7 8">
    <name type="scientific">Marinospirillum insulare</name>
    <dbReference type="NCBI Taxonomy" id="217169"/>
    <lineage>
        <taxon>Bacteria</taxon>
        <taxon>Pseudomonadati</taxon>
        <taxon>Pseudomonadota</taxon>
        <taxon>Gammaproteobacteria</taxon>
        <taxon>Oceanospirillales</taxon>
        <taxon>Oceanospirillaceae</taxon>
        <taxon>Marinospirillum</taxon>
    </lineage>
</organism>
<feature type="transmembrane region" description="Helical" evidence="6">
    <location>
        <begin position="104"/>
        <end position="123"/>
    </location>
</feature>
<evidence type="ECO:0000256" key="6">
    <source>
        <dbReference type="RuleBase" id="RU363041"/>
    </source>
</evidence>
<dbReference type="Proteomes" id="UP001156682">
    <property type="component" value="Unassembled WGS sequence"/>
</dbReference>